<dbReference type="Gene3D" id="3.40.50.720">
    <property type="entry name" value="NAD(P)-binding Rossmann-like Domain"/>
    <property type="match status" value="2"/>
</dbReference>
<feature type="domain" description="Polysaccharide biosynthesis protein CapD-like" evidence="3">
    <location>
        <begin position="288"/>
        <end position="561"/>
    </location>
</feature>
<reference evidence="4 5" key="1">
    <citation type="journal article" date="2019" name="Environ. Microbiol.">
        <title>Species interactions and distinct microbial communities in high Arctic permafrost affected cryosols are associated with the CH4 and CO2 gas fluxes.</title>
        <authorList>
            <person name="Altshuler I."/>
            <person name="Hamel J."/>
            <person name="Turney S."/>
            <person name="Magnuson E."/>
            <person name="Levesque R."/>
            <person name="Greer C."/>
            <person name="Whyte L.G."/>
        </authorList>
    </citation>
    <scope>NUCLEOTIDE SEQUENCE [LARGE SCALE GENOMIC DNA]</scope>
    <source>
        <strain evidence="4 5">S9.3A</strain>
    </source>
</reference>
<evidence type="ECO:0000313" key="5">
    <source>
        <dbReference type="Proteomes" id="UP000317722"/>
    </source>
</evidence>
<keyword evidence="2" id="KW-0812">Transmembrane</keyword>
<proteinExistence type="inferred from homology"/>
<comment type="caution">
    <text evidence="4">The sequence shown here is derived from an EMBL/GenBank/DDBJ whole genome shotgun (WGS) entry which is preliminary data.</text>
</comment>
<dbReference type="OrthoDB" id="9803111at2"/>
<organism evidence="4 5">
    <name type="scientific">Pedococcus bigeumensis</name>
    <dbReference type="NCBI Taxonomy" id="433644"/>
    <lineage>
        <taxon>Bacteria</taxon>
        <taxon>Bacillati</taxon>
        <taxon>Actinomycetota</taxon>
        <taxon>Actinomycetes</taxon>
        <taxon>Micrococcales</taxon>
        <taxon>Intrasporangiaceae</taxon>
        <taxon>Pedococcus</taxon>
    </lineage>
</organism>
<feature type="transmembrane region" description="Helical" evidence="2">
    <location>
        <begin position="85"/>
        <end position="105"/>
    </location>
</feature>
<sequence>MSAVRRVRRERVNRWMWAFVDAAVWVVAVFMAAWLRYDLQLAPTIALPLVWFTVGAVVAHLAFGTFFGPYAVGHDRGSFEETYDVGRTVLLTTLVLLTLVFGLHLGPVPRSVPFTAPAFAMLGMFAARFIIRTMRTSKAANAPEEQRAIVFGAGEAGRRLTRSLIRDAGSGYQPVALLDDDRAKARLRIEGVKVRGSRDDMGKIASKYDAQTLVIALPLAEASTIRELTALGEDAGLKVLTLPPVKDIIGGRPTAGDLRNVDVADLLGRRPVELDMAVIAEQIAGKRILVTGAGGSIGSELCRQIARFGPAKLFMLDRDESGLQSTQLSLHGNGLLDSDEIVLADIRDVDTMSEAFERARPDIVFHAAALKHLPLLESHPLEAWKTNVLGTLNVLEAASRVGVGTFVNISTDKAANPICVLGYSKRLAERITADFSHRFPGRYVSVRFGNVLGSRGSVVHAFTAQIERGGPITVTHPDVERFFMLIPEACQLVLEASSIGRDGEVMVLDMGEQVKIVEVAKTLIRMSRRRDIDIVFTGLRPGEKMGEELFSPSEDRKPTSHLLVSSVDVPSIGRSDVLAARPSSHQQAADWMRRETVAALSVSALSGE</sequence>
<keyword evidence="5" id="KW-1185">Reference proteome</keyword>
<dbReference type="CDD" id="cd05237">
    <property type="entry name" value="UDP_invert_4-6DH_SDR_e"/>
    <property type="match status" value="1"/>
</dbReference>
<dbReference type="SUPFAM" id="SSF51735">
    <property type="entry name" value="NAD(P)-binding Rossmann-fold domains"/>
    <property type="match status" value="2"/>
</dbReference>
<dbReference type="Proteomes" id="UP000317722">
    <property type="component" value="Unassembled WGS sequence"/>
</dbReference>
<feature type="transmembrane region" description="Helical" evidence="2">
    <location>
        <begin position="15"/>
        <end position="37"/>
    </location>
</feature>
<dbReference type="InterPro" id="IPR051203">
    <property type="entry name" value="Polysaccharide_Synthase-Rel"/>
</dbReference>
<comment type="similarity">
    <text evidence="1">Belongs to the polysaccharide synthase family.</text>
</comment>
<protein>
    <submittedName>
        <fullName evidence="4">Polysaccharide biosynthesis protein</fullName>
    </submittedName>
</protein>
<accession>A0A502CT43</accession>
<evidence type="ECO:0000256" key="2">
    <source>
        <dbReference type="SAM" id="Phobius"/>
    </source>
</evidence>
<evidence type="ECO:0000313" key="4">
    <source>
        <dbReference type="EMBL" id="TPG16058.1"/>
    </source>
</evidence>
<dbReference type="RefSeq" id="WP_140741199.1">
    <property type="nucleotide sequence ID" value="NZ_RCZM01000004.1"/>
</dbReference>
<dbReference type="PANTHER" id="PTHR43318:SF1">
    <property type="entry name" value="POLYSACCHARIDE BIOSYNTHESIS PROTEIN EPSC-RELATED"/>
    <property type="match status" value="1"/>
</dbReference>
<dbReference type="Pfam" id="PF13727">
    <property type="entry name" value="CoA_binding_3"/>
    <property type="match status" value="1"/>
</dbReference>
<feature type="transmembrane region" description="Helical" evidence="2">
    <location>
        <begin position="111"/>
        <end position="131"/>
    </location>
</feature>
<evidence type="ECO:0000259" key="3">
    <source>
        <dbReference type="Pfam" id="PF02719"/>
    </source>
</evidence>
<dbReference type="InterPro" id="IPR036291">
    <property type="entry name" value="NAD(P)-bd_dom_sf"/>
</dbReference>
<keyword evidence="2" id="KW-0472">Membrane</keyword>
<gene>
    <name evidence="4" type="ORF">EAH86_12530</name>
</gene>
<dbReference type="PANTHER" id="PTHR43318">
    <property type="entry name" value="UDP-N-ACETYLGLUCOSAMINE 4,6-DEHYDRATASE"/>
    <property type="match status" value="1"/>
</dbReference>
<dbReference type="InterPro" id="IPR003869">
    <property type="entry name" value="Polysac_CapD-like"/>
</dbReference>
<dbReference type="AlphaFoldDB" id="A0A502CT43"/>
<feature type="transmembrane region" description="Helical" evidence="2">
    <location>
        <begin position="49"/>
        <end position="73"/>
    </location>
</feature>
<evidence type="ECO:0000256" key="1">
    <source>
        <dbReference type="ARBA" id="ARBA00007430"/>
    </source>
</evidence>
<name>A0A502CT43_9MICO</name>
<keyword evidence="2" id="KW-1133">Transmembrane helix</keyword>
<dbReference type="EMBL" id="RCZM01000004">
    <property type="protein sequence ID" value="TPG16058.1"/>
    <property type="molecule type" value="Genomic_DNA"/>
</dbReference>
<dbReference type="Pfam" id="PF02719">
    <property type="entry name" value="Polysacc_synt_2"/>
    <property type="match status" value="1"/>
</dbReference>